<dbReference type="GO" id="GO:0003729">
    <property type="term" value="F:mRNA binding"/>
    <property type="evidence" value="ECO:0007669"/>
    <property type="project" value="TreeGrafter"/>
</dbReference>
<feature type="compositionally biased region" description="Polar residues" evidence="2">
    <location>
        <begin position="201"/>
        <end position="211"/>
    </location>
</feature>
<dbReference type="EMBL" id="JACGWL010000002">
    <property type="protein sequence ID" value="KAK4409224.1"/>
    <property type="molecule type" value="Genomic_DNA"/>
</dbReference>
<dbReference type="InterPro" id="IPR045071">
    <property type="entry name" value="BBP-like"/>
</dbReference>
<dbReference type="PANTHER" id="PTHR11208:SF98">
    <property type="entry name" value="RNA-BINDING KH DOMAIN-CONTAINING PROTEIN"/>
    <property type="match status" value="1"/>
</dbReference>
<dbReference type="SUPFAM" id="SSF54791">
    <property type="entry name" value="Eukaryotic type KH-domain (KH-domain type I)"/>
    <property type="match status" value="1"/>
</dbReference>
<organism evidence="5 6">
    <name type="scientific">Sesamum angolense</name>
    <dbReference type="NCBI Taxonomy" id="2727404"/>
    <lineage>
        <taxon>Eukaryota</taxon>
        <taxon>Viridiplantae</taxon>
        <taxon>Streptophyta</taxon>
        <taxon>Embryophyta</taxon>
        <taxon>Tracheophyta</taxon>
        <taxon>Spermatophyta</taxon>
        <taxon>Magnoliopsida</taxon>
        <taxon>eudicotyledons</taxon>
        <taxon>Gunneridae</taxon>
        <taxon>Pentapetalae</taxon>
        <taxon>asterids</taxon>
        <taxon>lamiids</taxon>
        <taxon>Lamiales</taxon>
        <taxon>Pedaliaceae</taxon>
        <taxon>Sesamum</taxon>
    </lineage>
</organism>
<dbReference type="PANTHER" id="PTHR11208">
    <property type="entry name" value="RNA-BINDING PROTEIN RELATED"/>
    <property type="match status" value="1"/>
</dbReference>
<dbReference type="GO" id="GO:0005840">
    <property type="term" value="C:ribosome"/>
    <property type="evidence" value="ECO:0007669"/>
    <property type="project" value="UniProtKB-KW"/>
</dbReference>
<dbReference type="AlphaFoldDB" id="A0AAE1XCG0"/>
<keyword evidence="5" id="KW-0689">Ribosomal protein</keyword>
<evidence type="ECO:0000256" key="1">
    <source>
        <dbReference type="ARBA" id="ARBA00022884"/>
    </source>
</evidence>
<evidence type="ECO:0000259" key="4">
    <source>
        <dbReference type="Pfam" id="PF22675"/>
    </source>
</evidence>
<keyword evidence="6" id="KW-1185">Reference proteome</keyword>
<feature type="domain" description="KHDC4/BBP-like KH-domain type I" evidence="4">
    <location>
        <begin position="61"/>
        <end position="130"/>
    </location>
</feature>
<feature type="domain" description="Small ribosomal subunit protein uS17 N-terminal" evidence="3">
    <location>
        <begin position="4"/>
        <end position="50"/>
    </location>
</feature>
<comment type="caution">
    <text evidence="5">The sequence shown here is derived from an EMBL/GenBank/DDBJ whole genome shotgun (WGS) entry which is preliminary data.</text>
</comment>
<dbReference type="Proteomes" id="UP001289374">
    <property type="component" value="Unassembled WGS sequence"/>
</dbReference>
<evidence type="ECO:0000259" key="3">
    <source>
        <dbReference type="Pfam" id="PF16205"/>
    </source>
</evidence>
<keyword evidence="1" id="KW-0694">RNA-binding</keyword>
<keyword evidence="5" id="KW-0687">Ribonucleoprotein</keyword>
<dbReference type="InterPro" id="IPR036612">
    <property type="entry name" value="KH_dom_type_1_sf"/>
</dbReference>
<dbReference type="Gene3D" id="3.30.1370.10">
    <property type="entry name" value="K Homology domain, type 1"/>
    <property type="match status" value="1"/>
</dbReference>
<dbReference type="Pfam" id="PF16205">
    <property type="entry name" value="Ribosomal_S17_N"/>
    <property type="match status" value="1"/>
</dbReference>
<evidence type="ECO:0000256" key="2">
    <source>
        <dbReference type="SAM" id="MobiDB-lite"/>
    </source>
</evidence>
<sequence length="211" mass="22909">MAERTEKAFLKQPKKSGKGKAPGKGGNRYWKSIGLGFKTPREAVEGQRISRLQFYWSSIWPASDTQKRLEKETGAKIRVYGTKADTGGKVEVTPTDGKEIDNAYEDLYVHVSADTFEKVDAAVALIELLVTPVSVNPMSASTTSTAISDDNVNTHLSQSTPNSIIAPALINQGTAQPFSGSLPPSQGQFPQYPQTWFPAGPTQTPTQHNLD</sequence>
<feature type="compositionally biased region" description="Polar residues" evidence="2">
    <location>
        <begin position="175"/>
        <end position="194"/>
    </location>
</feature>
<feature type="region of interest" description="Disordered" evidence="2">
    <location>
        <begin position="175"/>
        <end position="211"/>
    </location>
</feature>
<dbReference type="InterPro" id="IPR055256">
    <property type="entry name" value="KH_1_KHDC4/BBP-like"/>
</dbReference>
<proteinExistence type="predicted"/>
<accession>A0AAE1XCG0</accession>
<evidence type="ECO:0000313" key="5">
    <source>
        <dbReference type="EMBL" id="KAK4409224.1"/>
    </source>
</evidence>
<dbReference type="Gene3D" id="2.40.50.1000">
    <property type="match status" value="1"/>
</dbReference>
<dbReference type="InterPro" id="IPR032440">
    <property type="entry name" value="Ribosomal_uS17_N"/>
</dbReference>
<dbReference type="GO" id="GO:0048024">
    <property type="term" value="P:regulation of mRNA splicing, via spliceosome"/>
    <property type="evidence" value="ECO:0007669"/>
    <property type="project" value="TreeGrafter"/>
</dbReference>
<dbReference type="Pfam" id="PF22675">
    <property type="entry name" value="KH-I_KHDC4-BBP"/>
    <property type="match status" value="1"/>
</dbReference>
<reference evidence="5" key="2">
    <citation type="journal article" date="2024" name="Plant">
        <title>Genomic evolution and insights into agronomic trait innovations of Sesamum species.</title>
        <authorList>
            <person name="Miao H."/>
            <person name="Wang L."/>
            <person name="Qu L."/>
            <person name="Liu H."/>
            <person name="Sun Y."/>
            <person name="Le M."/>
            <person name="Wang Q."/>
            <person name="Wei S."/>
            <person name="Zheng Y."/>
            <person name="Lin W."/>
            <person name="Duan Y."/>
            <person name="Cao H."/>
            <person name="Xiong S."/>
            <person name="Wang X."/>
            <person name="Wei L."/>
            <person name="Li C."/>
            <person name="Ma Q."/>
            <person name="Ju M."/>
            <person name="Zhao R."/>
            <person name="Li G."/>
            <person name="Mu C."/>
            <person name="Tian Q."/>
            <person name="Mei H."/>
            <person name="Zhang T."/>
            <person name="Gao T."/>
            <person name="Zhang H."/>
        </authorList>
    </citation>
    <scope>NUCLEOTIDE SEQUENCE</scope>
    <source>
        <strain evidence="5">K16</strain>
    </source>
</reference>
<feature type="region of interest" description="Disordered" evidence="2">
    <location>
        <begin position="1"/>
        <end position="27"/>
    </location>
</feature>
<dbReference type="GO" id="GO:0005634">
    <property type="term" value="C:nucleus"/>
    <property type="evidence" value="ECO:0007669"/>
    <property type="project" value="TreeGrafter"/>
</dbReference>
<reference evidence="5" key="1">
    <citation type="submission" date="2020-06" db="EMBL/GenBank/DDBJ databases">
        <authorList>
            <person name="Li T."/>
            <person name="Hu X."/>
            <person name="Zhang T."/>
            <person name="Song X."/>
            <person name="Zhang H."/>
            <person name="Dai N."/>
            <person name="Sheng W."/>
            <person name="Hou X."/>
            <person name="Wei L."/>
        </authorList>
    </citation>
    <scope>NUCLEOTIDE SEQUENCE</scope>
    <source>
        <strain evidence="5">K16</strain>
        <tissue evidence="5">Leaf</tissue>
    </source>
</reference>
<gene>
    <name evidence="5" type="ORF">Sango_0503400</name>
</gene>
<name>A0AAE1XCG0_9LAMI</name>
<evidence type="ECO:0000313" key="6">
    <source>
        <dbReference type="Proteomes" id="UP001289374"/>
    </source>
</evidence>
<protein>
    <submittedName>
        <fullName evidence="5">40S ribosomal protein S11</fullName>
    </submittedName>
</protein>